<evidence type="ECO:0000313" key="2">
    <source>
        <dbReference type="Proteomes" id="UP000199459"/>
    </source>
</evidence>
<dbReference type="Proteomes" id="UP000199459">
    <property type="component" value="Unassembled WGS sequence"/>
</dbReference>
<dbReference type="OrthoDB" id="8546760at2"/>
<proteinExistence type="predicted"/>
<gene>
    <name evidence="1" type="ORF">SAMN05216325_10815</name>
</gene>
<organism evidence="1 2">
    <name type="scientific">Nitrosomonas marina</name>
    <dbReference type="NCBI Taxonomy" id="917"/>
    <lineage>
        <taxon>Bacteria</taxon>
        <taxon>Pseudomonadati</taxon>
        <taxon>Pseudomonadota</taxon>
        <taxon>Betaproteobacteria</taxon>
        <taxon>Nitrosomonadales</taxon>
        <taxon>Nitrosomonadaceae</taxon>
        <taxon>Nitrosomonas</taxon>
    </lineage>
</organism>
<dbReference type="AlphaFoldDB" id="A0A1H8DWB9"/>
<dbReference type="EMBL" id="FOCP01000008">
    <property type="protein sequence ID" value="SEN11591.1"/>
    <property type="molecule type" value="Genomic_DNA"/>
</dbReference>
<accession>A0A1H8DWB9</accession>
<evidence type="ECO:0000313" key="1">
    <source>
        <dbReference type="EMBL" id="SEN11591.1"/>
    </source>
</evidence>
<sequence>MNVRNLYLHFFVVLLGTILIAFPVAAEAARYDATNKAFYGQLSCKASKRAIAALAESMETRGVSQLDFNKVIVEALQGTALSPDGPRWQCCRACVENDLPNDSAACQCCDGLGDDVIDVPDVEQR</sequence>
<dbReference type="RefSeq" id="WP_143056901.1">
    <property type="nucleotide sequence ID" value="NZ_FOCP01000008.1"/>
</dbReference>
<protein>
    <submittedName>
        <fullName evidence="1">Uncharacterized protein</fullName>
    </submittedName>
</protein>
<name>A0A1H8DWB9_9PROT</name>
<reference evidence="1 2" key="1">
    <citation type="submission" date="2016-10" db="EMBL/GenBank/DDBJ databases">
        <authorList>
            <person name="de Groot N.N."/>
        </authorList>
    </citation>
    <scope>NUCLEOTIDE SEQUENCE [LARGE SCALE GENOMIC DNA]</scope>
    <source>
        <strain evidence="1 2">Nm22</strain>
    </source>
</reference>